<dbReference type="InterPro" id="IPR000749">
    <property type="entry name" value="ATP-guanido_PTrfase"/>
</dbReference>
<dbReference type="Proteomes" id="UP000030746">
    <property type="component" value="Unassembled WGS sequence"/>
</dbReference>
<dbReference type="Pfam" id="PF00217">
    <property type="entry name" value="ATP-gua_Ptrans"/>
    <property type="match status" value="1"/>
</dbReference>
<dbReference type="InterPro" id="IPR022415">
    <property type="entry name" value="ATP-guanido_PTrfase_AS"/>
</dbReference>
<feature type="domain" description="Phosphagen kinase N-terminal" evidence="9">
    <location>
        <begin position="15"/>
        <end position="99"/>
    </location>
</feature>
<dbReference type="PANTHER" id="PTHR11547:SF38">
    <property type="entry name" value="ARGININE KINASE 1-RELATED"/>
    <property type="match status" value="1"/>
</dbReference>
<dbReference type="GO" id="GO:0005524">
    <property type="term" value="F:ATP binding"/>
    <property type="evidence" value="ECO:0007669"/>
    <property type="project" value="UniProtKB-UniRule"/>
</dbReference>
<dbReference type="PROSITE" id="PS51509">
    <property type="entry name" value="PHOSPHAGEN_KINASE_N"/>
    <property type="match status" value="1"/>
</dbReference>
<feature type="domain" description="Phosphagen kinase C-terminal" evidence="10">
    <location>
        <begin position="128"/>
        <end position="374"/>
    </location>
</feature>
<keyword evidence="3 7" id="KW-0547">Nucleotide-binding</keyword>
<dbReference type="InterPro" id="IPR022413">
    <property type="entry name" value="ATP-guanido_PTrfase_N"/>
</dbReference>
<dbReference type="OrthoDB" id="430219at2759"/>
<dbReference type="KEGG" id="lgi:LOTGIDRAFT_179932"/>
<accession>V3ZID8</accession>
<evidence type="ECO:0000256" key="7">
    <source>
        <dbReference type="PROSITE-ProRule" id="PRU00843"/>
    </source>
</evidence>
<dbReference type="CTD" id="20244372"/>
<reference evidence="11 12" key="1">
    <citation type="journal article" date="2013" name="Nature">
        <title>Insights into bilaterian evolution from three spiralian genomes.</title>
        <authorList>
            <person name="Simakov O."/>
            <person name="Marletaz F."/>
            <person name="Cho S.J."/>
            <person name="Edsinger-Gonzales E."/>
            <person name="Havlak P."/>
            <person name="Hellsten U."/>
            <person name="Kuo D.H."/>
            <person name="Larsson T."/>
            <person name="Lv J."/>
            <person name="Arendt D."/>
            <person name="Savage R."/>
            <person name="Osoegawa K."/>
            <person name="de Jong P."/>
            <person name="Grimwood J."/>
            <person name="Chapman J.A."/>
            <person name="Shapiro H."/>
            <person name="Aerts A."/>
            <person name="Otillar R.P."/>
            <person name="Terry A.Y."/>
            <person name="Boore J.L."/>
            <person name="Grigoriev I.V."/>
            <person name="Lindberg D.R."/>
            <person name="Seaver E.C."/>
            <person name="Weisblat D.A."/>
            <person name="Putnam N.H."/>
            <person name="Rokhsar D.S."/>
        </authorList>
    </citation>
    <scope>NUCLEOTIDE SEQUENCE [LARGE SCALE GENOMIC DNA]</scope>
</reference>
<dbReference type="SUPFAM" id="SSF48034">
    <property type="entry name" value="Guanido kinase N-terminal domain"/>
    <property type="match status" value="1"/>
</dbReference>
<evidence type="ECO:0000256" key="1">
    <source>
        <dbReference type="ARBA" id="ARBA00006798"/>
    </source>
</evidence>
<dbReference type="HOGENOM" id="CLU_019868_4_2_1"/>
<dbReference type="Pfam" id="PF02807">
    <property type="entry name" value="ATP-gua_PtransN"/>
    <property type="match status" value="1"/>
</dbReference>
<dbReference type="GO" id="GO:0046314">
    <property type="term" value="P:phosphocreatine biosynthetic process"/>
    <property type="evidence" value="ECO:0007669"/>
    <property type="project" value="InterPro"/>
</dbReference>
<dbReference type="GO" id="GO:0004111">
    <property type="term" value="F:creatine kinase activity"/>
    <property type="evidence" value="ECO:0007669"/>
    <property type="project" value="InterPro"/>
</dbReference>
<protein>
    <recommendedName>
        <fullName evidence="13">Arginine kinase</fullName>
    </recommendedName>
</protein>
<organism evidence="11 12">
    <name type="scientific">Lottia gigantea</name>
    <name type="common">Giant owl limpet</name>
    <dbReference type="NCBI Taxonomy" id="225164"/>
    <lineage>
        <taxon>Eukaryota</taxon>
        <taxon>Metazoa</taxon>
        <taxon>Spiralia</taxon>
        <taxon>Lophotrochozoa</taxon>
        <taxon>Mollusca</taxon>
        <taxon>Gastropoda</taxon>
        <taxon>Patellogastropoda</taxon>
        <taxon>Lottioidea</taxon>
        <taxon>Lottiidae</taxon>
        <taxon>Lottia</taxon>
    </lineage>
</organism>
<dbReference type="RefSeq" id="XP_009067245.1">
    <property type="nucleotide sequence ID" value="XM_009068997.1"/>
</dbReference>
<evidence type="ECO:0000256" key="2">
    <source>
        <dbReference type="ARBA" id="ARBA00022679"/>
    </source>
</evidence>
<evidence type="ECO:0000256" key="6">
    <source>
        <dbReference type="PROSITE-ProRule" id="PRU00842"/>
    </source>
</evidence>
<dbReference type="CDD" id="cd07931">
    <property type="entry name" value="eukaryotic_phosphagen_kinases"/>
    <property type="match status" value="1"/>
</dbReference>
<evidence type="ECO:0000259" key="10">
    <source>
        <dbReference type="PROSITE" id="PS51510"/>
    </source>
</evidence>
<dbReference type="EMBL" id="KB204047">
    <property type="protein sequence ID" value="ESO82080.1"/>
    <property type="molecule type" value="Genomic_DNA"/>
</dbReference>
<comment type="similarity">
    <text evidence="1 6 8">Belongs to the ATP:guanido phosphotransferase family.</text>
</comment>
<dbReference type="InterPro" id="IPR036802">
    <property type="entry name" value="ATP-guanido_PTrfase_N_sf"/>
</dbReference>
<keyword evidence="4 7" id="KW-0418">Kinase</keyword>
<feature type="binding site" evidence="7">
    <location>
        <position position="194"/>
    </location>
    <ligand>
        <name>ATP</name>
        <dbReference type="ChEBI" id="CHEBI:30616"/>
    </ligand>
</feature>
<dbReference type="Gene3D" id="1.10.135.10">
    <property type="entry name" value="ATP:guanido phosphotransferase, N-terminal domain"/>
    <property type="match status" value="1"/>
</dbReference>
<evidence type="ECO:0000256" key="4">
    <source>
        <dbReference type="ARBA" id="ARBA00022777"/>
    </source>
</evidence>
<evidence type="ECO:0000256" key="5">
    <source>
        <dbReference type="ARBA" id="ARBA00022840"/>
    </source>
</evidence>
<gene>
    <name evidence="11" type="ORF">LOTGIDRAFT_179932</name>
</gene>
<dbReference type="OMA" id="GCHAGDL"/>
<keyword evidence="5 7" id="KW-0067">ATP-binding</keyword>
<evidence type="ECO:0000259" key="9">
    <source>
        <dbReference type="PROSITE" id="PS51509"/>
    </source>
</evidence>
<evidence type="ECO:0008006" key="13">
    <source>
        <dbReference type="Google" id="ProtNLM"/>
    </source>
</evidence>
<dbReference type="GeneID" id="20244372"/>
<evidence type="ECO:0000313" key="11">
    <source>
        <dbReference type="EMBL" id="ESO82080.1"/>
    </source>
</evidence>
<dbReference type="AlphaFoldDB" id="V3ZID8"/>
<dbReference type="PROSITE" id="PS00112">
    <property type="entry name" value="PHOSPHAGEN_KINASE"/>
    <property type="match status" value="1"/>
</dbReference>
<keyword evidence="2 7" id="KW-0808">Transferase</keyword>
<feature type="binding site" evidence="7">
    <location>
        <position position="238"/>
    </location>
    <ligand>
        <name>ATP</name>
        <dbReference type="ChEBI" id="CHEBI:30616"/>
    </ligand>
</feature>
<name>V3ZID8_LOTGI</name>
<dbReference type="InterPro" id="IPR022414">
    <property type="entry name" value="ATP-guanido_PTrfase_cat"/>
</dbReference>
<dbReference type="GO" id="GO:0005615">
    <property type="term" value="C:extracellular space"/>
    <property type="evidence" value="ECO:0007669"/>
    <property type="project" value="TreeGrafter"/>
</dbReference>
<evidence type="ECO:0000256" key="3">
    <source>
        <dbReference type="ARBA" id="ARBA00022741"/>
    </source>
</evidence>
<dbReference type="STRING" id="225164.V3ZID8"/>
<proteinExistence type="inferred from homology"/>
<dbReference type="SUPFAM" id="SSF55931">
    <property type="entry name" value="Glutamine synthetase/guanido kinase"/>
    <property type="match status" value="1"/>
</dbReference>
<dbReference type="PANTHER" id="PTHR11547">
    <property type="entry name" value="ARGININE OR CREATINE KINASE"/>
    <property type="match status" value="1"/>
</dbReference>
<feature type="binding site" evidence="7">
    <location>
        <begin position="131"/>
        <end position="135"/>
    </location>
    <ligand>
        <name>ATP</name>
        <dbReference type="ChEBI" id="CHEBI:30616"/>
    </ligand>
</feature>
<sequence>MEFPNPKYDLIMDEDLKKNKWPSHLDGKDSDIIALEVTGKREFEKYCNLKTKGGWSLARAINTGVMNPTSLIGCHAGDAESYSLFGDVLFNKVIKRYHDGYNVTKRKHVTNINADEITTKWTAHSKEHILSSRVRVARNIASFPLNPTGSKESRLAICDLMERLFQNLQGGLTGKFYRHTEMSIDEQQYLVDKHYLFRGGDRMQAASGYHQHWPHGRGIFISDSELFLVWVNEGDHLRIMSLETGADIEGVFRRLFRGVKQLEEQIKIELAVESAFWFTPSHGHLTCCPSNLGTGMRASVHILLPNVLKLLSKADLDKIARKYSCQVRGSFGEHSKLIDRLDISNWIRLGRSEIELVQDMILCVNNLIELNEYIVDSNESK</sequence>
<feature type="binding site" evidence="7">
    <location>
        <begin position="297"/>
        <end position="301"/>
    </location>
    <ligand>
        <name>ATP</name>
        <dbReference type="ChEBI" id="CHEBI:30616"/>
    </ligand>
</feature>
<dbReference type="FunFam" id="3.30.590.10:FF:000006">
    <property type="entry name" value="Arginine kinase 1"/>
    <property type="match status" value="1"/>
</dbReference>
<keyword evidence="12" id="KW-1185">Reference proteome</keyword>
<evidence type="ECO:0000313" key="12">
    <source>
        <dbReference type="Proteomes" id="UP000030746"/>
    </source>
</evidence>
<feature type="binding site" evidence="7">
    <location>
        <begin position="328"/>
        <end position="333"/>
    </location>
    <ligand>
        <name>ATP</name>
        <dbReference type="ChEBI" id="CHEBI:30616"/>
    </ligand>
</feature>
<dbReference type="InterPro" id="IPR014746">
    <property type="entry name" value="Gln_synth/guanido_kin_cat_dom"/>
</dbReference>
<evidence type="ECO:0000256" key="8">
    <source>
        <dbReference type="RuleBase" id="RU000505"/>
    </source>
</evidence>
<dbReference type="PROSITE" id="PS51510">
    <property type="entry name" value="PHOSPHAGEN_KINASE_C"/>
    <property type="match status" value="1"/>
</dbReference>
<dbReference type="Gene3D" id="3.30.590.10">
    <property type="entry name" value="Glutamine synthetase/guanido kinase, catalytic domain"/>
    <property type="match status" value="1"/>
</dbReference>